<dbReference type="GO" id="GO:0000160">
    <property type="term" value="P:phosphorelay signal transduction system"/>
    <property type="evidence" value="ECO:0007669"/>
    <property type="project" value="InterPro"/>
</dbReference>
<name>A0A927BYF9_9GAMM</name>
<dbReference type="AlphaFoldDB" id="A0A927BYF9"/>
<comment type="caution">
    <text evidence="2">Lacks conserved residue(s) required for the propagation of feature annotation.</text>
</comment>
<evidence type="ECO:0000313" key="5">
    <source>
        <dbReference type="Proteomes" id="UP000610558"/>
    </source>
</evidence>
<keyword evidence="5" id="KW-1185">Reference proteome</keyword>
<dbReference type="RefSeq" id="WP_190762103.1">
    <property type="nucleotide sequence ID" value="NZ_JACXLD010000001.1"/>
</dbReference>
<dbReference type="Gene3D" id="3.40.50.2300">
    <property type="match status" value="2"/>
</dbReference>
<dbReference type="SMART" id="SM00448">
    <property type="entry name" value="REC"/>
    <property type="match status" value="2"/>
</dbReference>
<reference evidence="4" key="1">
    <citation type="submission" date="2020-09" db="EMBL/GenBank/DDBJ databases">
        <authorList>
            <person name="Yoon J.-W."/>
        </authorList>
    </citation>
    <scope>NUCLEOTIDE SEQUENCE</scope>
    <source>
        <strain evidence="4">KMU-158</strain>
    </source>
</reference>
<dbReference type="Pfam" id="PF00072">
    <property type="entry name" value="Response_reg"/>
    <property type="match status" value="2"/>
</dbReference>
<organism evidence="4 5">
    <name type="scientific">Spongiibacter pelagi</name>
    <dbReference type="NCBI Taxonomy" id="2760804"/>
    <lineage>
        <taxon>Bacteria</taxon>
        <taxon>Pseudomonadati</taxon>
        <taxon>Pseudomonadota</taxon>
        <taxon>Gammaproteobacteria</taxon>
        <taxon>Cellvibrionales</taxon>
        <taxon>Spongiibacteraceae</taxon>
        <taxon>Spongiibacter</taxon>
    </lineage>
</organism>
<feature type="domain" description="Response regulatory" evidence="3">
    <location>
        <begin position="10"/>
        <end position="124"/>
    </location>
</feature>
<dbReference type="SUPFAM" id="SSF52172">
    <property type="entry name" value="CheY-like"/>
    <property type="match status" value="2"/>
</dbReference>
<evidence type="ECO:0000256" key="2">
    <source>
        <dbReference type="PROSITE-ProRule" id="PRU00169"/>
    </source>
</evidence>
<keyword evidence="1 2" id="KW-0597">Phosphoprotein</keyword>
<accession>A0A927BYF9</accession>
<dbReference type="PANTHER" id="PTHR44591">
    <property type="entry name" value="STRESS RESPONSE REGULATOR PROTEIN 1"/>
    <property type="match status" value="1"/>
</dbReference>
<gene>
    <name evidence="4" type="ORF">IB286_02515</name>
</gene>
<dbReference type="PANTHER" id="PTHR44591:SF19">
    <property type="entry name" value="TWO-COMPONENT RESPONSE REGULATOR-RELATED"/>
    <property type="match status" value="1"/>
</dbReference>
<dbReference type="EMBL" id="JACXLD010000001">
    <property type="protein sequence ID" value="MBD2857865.1"/>
    <property type="molecule type" value="Genomic_DNA"/>
</dbReference>
<evidence type="ECO:0000259" key="3">
    <source>
        <dbReference type="PROSITE" id="PS50110"/>
    </source>
</evidence>
<comment type="caution">
    <text evidence="4">The sequence shown here is derived from an EMBL/GenBank/DDBJ whole genome shotgun (WGS) entry which is preliminary data.</text>
</comment>
<dbReference type="CDD" id="cd17569">
    <property type="entry name" value="REC_HupR-like"/>
    <property type="match status" value="1"/>
</dbReference>
<dbReference type="InterPro" id="IPR001789">
    <property type="entry name" value="Sig_transdc_resp-reg_receiver"/>
</dbReference>
<feature type="domain" description="Response regulatory" evidence="3">
    <location>
        <begin position="188"/>
        <end position="302"/>
    </location>
</feature>
<dbReference type="PROSITE" id="PS50110">
    <property type="entry name" value="RESPONSE_REGULATORY"/>
    <property type="match status" value="2"/>
</dbReference>
<evidence type="ECO:0000313" key="4">
    <source>
        <dbReference type="EMBL" id="MBD2857865.1"/>
    </source>
</evidence>
<dbReference type="InterPro" id="IPR011006">
    <property type="entry name" value="CheY-like_superfamily"/>
</dbReference>
<proteinExistence type="predicted"/>
<sequence length="346" mass="37900">MTAVDADQAKVLFVDDEPRILVAMKALFRNTYEVFTANSGSDALEVLRSQDIDVIVSDQRMPEMNGVEFLRTARTLRPRAIRILLTGYSDLNAILGAINEGEIFRYINKPWSNNDLRQTIADAATAARTEGVDVDDLVAMSLDADSGDNFEEAAAKFESAESEPKAESSLGAMQRVDAPVAPKLDDVGILILDDDADIRESLKNFLGVERHVYCASGLDEALGILEQHRIGVLITELIVDGEAVTDLLSALREHHPSLVAIVLSAQADAEKSIELINCGQVYRFLSKPVSATLLRGSINLAARRFDILQKNPDQAQRLVAEKPKSSQREDRRGLLGRIGRIFGLAS</sequence>
<dbReference type="Proteomes" id="UP000610558">
    <property type="component" value="Unassembled WGS sequence"/>
</dbReference>
<feature type="modified residue" description="4-aspartylphosphate" evidence="2">
    <location>
        <position position="58"/>
    </location>
</feature>
<dbReference type="InterPro" id="IPR050595">
    <property type="entry name" value="Bact_response_regulator"/>
</dbReference>
<evidence type="ECO:0000256" key="1">
    <source>
        <dbReference type="ARBA" id="ARBA00022553"/>
    </source>
</evidence>
<protein>
    <submittedName>
        <fullName evidence="4">Response regulator</fullName>
    </submittedName>
</protein>